<dbReference type="Proteomes" id="UP000218067">
    <property type="component" value="Chromosome"/>
</dbReference>
<name>A0A1B4Y9P4_MYCUL</name>
<proteinExistence type="predicted"/>
<accession>A0A1B4Y9P4</accession>
<dbReference type="SUPFAM" id="SSF109854">
    <property type="entry name" value="DinB/YfiT-like putative metalloenzymes"/>
    <property type="match status" value="1"/>
</dbReference>
<dbReference type="GeneID" id="93439483"/>
<dbReference type="NCBIfam" id="TIGR03086">
    <property type="entry name" value="TIGR03086 family metal-binding protein"/>
    <property type="match status" value="1"/>
</dbReference>
<dbReference type="InterPro" id="IPR017520">
    <property type="entry name" value="CHP03086"/>
</dbReference>
<dbReference type="NCBIfam" id="TIGR03083">
    <property type="entry name" value="maleylpyruvate isomerase family mycothiol-dependent enzyme"/>
    <property type="match status" value="1"/>
</dbReference>
<sequence length="194" mass="20645">MASDLRPGPDSPPTDELASAERALAVLQQVLHPIGDGDLFRPTPCPEYDVSGLTGHLLNSIVVLGGMAGAEFTMRDHTSTPEGQVVSVARPALDAWHRRGMDGDVPLGPASMPARVAVSVFSIEFLVHAWDYATAVGHDIHVPDSLADYVLGLAQNLIQPHERGAAGIDDPVQVGDDVRGLHRLVAFTGRNPIR</sequence>
<reference evidence="1 2" key="1">
    <citation type="submission" date="2016-08" db="EMBL/GenBank/DDBJ databases">
        <title>Complete genome sequence of Mycobacterium shinshuense, a subspecies of M. ulcerans.</title>
        <authorList>
            <person name="Yoshida M."/>
            <person name="Ogura Y."/>
            <person name="Hayashi T."/>
            <person name="Hoshino Y."/>
        </authorList>
    </citation>
    <scope>NUCLEOTIDE SEQUENCE [LARGE SCALE GENOMIC DNA]</scope>
    <source>
        <strain evidence="2">ATCC 33728</strain>
    </source>
</reference>
<evidence type="ECO:0000313" key="2">
    <source>
        <dbReference type="Proteomes" id="UP000218067"/>
    </source>
</evidence>
<dbReference type="Gene3D" id="1.20.120.450">
    <property type="entry name" value="dinb family like domain"/>
    <property type="match status" value="1"/>
</dbReference>
<gene>
    <name evidence="1" type="ORF">SHTP_4932</name>
</gene>
<dbReference type="EMBL" id="AP017624">
    <property type="protein sequence ID" value="BAV43774.1"/>
    <property type="molecule type" value="Genomic_DNA"/>
</dbReference>
<dbReference type="InterPro" id="IPR017517">
    <property type="entry name" value="Maleyloyr_isom"/>
</dbReference>
<evidence type="ECO:0000313" key="1">
    <source>
        <dbReference type="EMBL" id="BAV43774.1"/>
    </source>
</evidence>
<organism evidence="1 2">
    <name type="scientific">Mycobacterium ulcerans subsp. shinshuense</name>
    <dbReference type="NCBI Taxonomy" id="1124626"/>
    <lineage>
        <taxon>Bacteria</taxon>
        <taxon>Bacillati</taxon>
        <taxon>Actinomycetota</taxon>
        <taxon>Actinomycetes</taxon>
        <taxon>Mycobacteriales</taxon>
        <taxon>Mycobacteriaceae</taxon>
        <taxon>Mycobacterium</taxon>
        <taxon>Mycobacterium ulcerans group</taxon>
    </lineage>
</organism>
<protein>
    <submittedName>
        <fullName evidence="1">Uncharacterized protein</fullName>
    </submittedName>
</protein>
<dbReference type="RefSeq" id="WP_096372663.1">
    <property type="nucleotide sequence ID" value="NZ_AP017624.1"/>
</dbReference>
<dbReference type="AlphaFoldDB" id="A0A1B4Y9P4"/>
<dbReference type="InterPro" id="IPR034660">
    <property type="entry name" value="DinB/YfiT-like"/>
</dbReference>